<comment type="similarity">
    <text evidence="1">Belongs to the ROK (NagC/XylR) family.</text>
</comment>
<feature type="domain" description="HTH marR-type" evidence="2">
    <location>
        <begin position="2"/>
        <end position="47"/>
    </location>
</feature>
<dbReference type="InterPro" id="IPR000600">
    <property type="entry name" value="ROK"/>
</dbReference>
<dbReference type="PANTHER" id="PTHR18964:SF149">
    <property type="entry name" value="BIFUNCTIONAL UDP-N-ACETYLGLUCOSAMINE 2-EPIMERASE_N-ACETYLMANNOSAMINE KINASE"/>
    <property type="match status" value="1"/>
</dbReference>
<dbReference type="PANTHER" id="PTHR18964">
    <property type="entry name" value="ROK (REPRESSOR, ORF, KINASE) FAMILY"/>
    <property type="match status" value="1"/>
</dbReference>
<dbReference type="InterPro" id="IPR036390">
    <property type="entry name" value="WH_DNA-bd_sf"/>
</dbReference>
<dbReference type="Gene3D" id="1.10.10.10">
    <property type="entry name" value="Winged helix-like DNA-binding domain superfamily/Winged helix DNA-binding domain"/>
    <property type="match status" value="1"/>
</dbReference>
<gene>
    <name evidence="3" type="ORF">H9Q81_06870</name>
</gene>
<dbReference type="SUPFAM" id="SSF53067">
    <property type="entry name" value="Actin-like ATPase domain"/>
    <property type="match status" value="1"/>
</dbReference>
<protein>
    <submittedName>
        <fullName evidence="3">ROK family transcriptional regulator</fullName>
    </submittedName>
</protein>
<dbReference type="EMBL" id="CP060637">
    <property type="protein sequence ID" value="QNM14690.1"/>
    <property type="molecule type" value="Genomic_DNA"/>
</dbReference>
<evidence type="ECO:0000313" key="4">
    <source>
        <dbReference type="Proteomes" id="UP000515913"/>
    </source>
</evidence>
<evidence type="ECO:0000259" key="2">
    <source>
        <dbReference type="Pfam" id="PF01047"/>
    </source>
</evidence>
<dbReference type="Pfam" id="PF00480">
    <property type="entry name" value="ROK"/>
    <property type="match status" value="1"/>
</dbReference>
<dbReference type="Gene3D" id="3.30.420.40">
    <property type="match status" value="2"/>
</dbReference>
<dbReference type="InterPro" id="IPR043129">
    <property type="entry name" value="ATPase_NBD"/>
</dbReference>
<sequence>MNANDIKILELIYSFGMITRKELGKKLMISQAAISKRIKYLMEKKLIKENSTILLKTGGRKSSYLELNNEIGKIIGVYFGVDKIIIAISTINFTAITYRYIDITPTTQILKETFDILDEIYKQEKIISIGVGMNGIVDYQKGLSIYSATYNWSNVNLKEELENRYKISVAIENGVNLMVLYEKKNGKSRDKNNFVILNITNGIKAGICLDGKLHRGVYLKAGEIGHIQYDFSLNSRICTCGNKGCIETILSEYAVEDKIFDLINEKYSYETIIEKANRNIQPFKNIILDLAPVMLHLILWISLLIDPEEIVVYGKISKVEDFLWREIRRKIKYSSLFKPDRFCLRVENIDESLIVKGGIILGVQNLFKSLKKDKK</sequence>
<reference evidence="3 4" key="1">
    <citation type="submission" date="2020-08" db="EMBL/GenBank/DDBJ databases">
        <authorList>
            <person name="Liu C."/>
            <person name="Sun Q."/>
        </authorList>
    </citation>
    <scope>NUCLEOTIDE SEQUENCE [LARGE SCALE GENOMIC DNA]</scope>
    <source>
        <strain evidence="3 4">NSJ-57</strain>
    </source>
</reference>
<dbReference type="SUPFAM" id="SSF46785">
    <property type="entry name" value="Winged helix' DNA-binding domain"/>
    <property type="match status" value="1"/>
</dbReference>
<dbReference type="RefSeq" id="WP_176837368.1">
    <property type="nucleotide sequence ID" value="NZ_CP060637.1"/>
</dbReference>
<accession>A0A7G9GV58</accession>
<proteinExistence type="inferred from homology"/>
<dbReference type="KEGG" id="fho:H9Q81_06870"/>
<evidence type="ECO:0000256" key="1">
    <source>
        <dbReference type="ARBA" id="ARBA00006479"/>
    </source>
</evidence>
<dbReference type="Pfam" id="PF01047">
    <property type="entry name" value="MarR"/>
    <property type="match status" value="1"/>
</dbReference>
<keyword evidence="4" id="KW-1185">Reference proteome</keyword>
<dbReference type="Proteomes" id="UP000515913">
    <property type="component" value="Chromosome"/>
</dbReference>
<dbReference type="InterPro" id="IPR000835">
    <property type="entry name" value="HTH_MarR-typ"/>
</dbReference>
<name>A0A7G9GV58_9FUSO</name>
<dbReference type="InterPro" id="IPR036388">
    <property type="entry name" value="WH-like_DNA-bd_sf"/>
</dbReference>
<organism evidence="3 4">
    <name type="scientific">Fusobacterium hominis</name>
    <dbReference type="NCBI Taxonomy" id="2764326"/>
    <lineage>
        <taxon>Bacteria</taxon>
        <taxon>Fusobacteriati</taxon>
        <taxon>Fusobacteriota</taxon>
        <taxon>Fusobacteriia</taxon>
        <taxon>Fusobacteriales</taxon>
        <taxon>Fusobacteriaceae</taxon>
        <taxon>Fusobacterium</taxon>
    </lineage>
</organism>
<dbReference type="AlphaFoldDB" id="A0A7G9GV58"/>
<evidence type="ECO:0000313" key="3">
    <source>
        <dbReference type="EMBL" id="QNM14690.1"/>
    </source>
</evidence>